<dbReference type="SUPFAM" id="SSF53623">
    <property type="entry name" value="MurD-like peptide ligases, catalytic domain"/>
    <property type="match status" value="1"/>
</dbReference>
<keyword evidence="5 10" id="KW-0067">ATP-binding</keyword>
<evidence type="ECO:0000256" key="9">
    <source>
        <dbReference type="ARBA" id="ARBA00023316"/>
    </source>
</evidence>
<evidence type="ECO:0000259" key="13">
    <source>
        <dbReference type="Pfam" id="PF02875"/>
    </source>
</evidence>
<organism evidence="15 16">
    <name type="scientific">Micromonospora coxensis</name>
    <dbReference type="NCBI Taxonomy" id="356852"/>
    <lineage>
        <taxon>Bacteria</taxon>
        <taxon>Bacillati</taxon>
        <taxon>Actinomycetota</taxon>
        <taxon>Actinomycetes</taxon>
        <taxon>Micromonosporales</taxon>
        <taxon>Micromonosporaceae</taxon>
        <taxon>Micromonospora</taxon>
    </lineage>
</organism>
<comment type="function">
    <text evidence="10 11">Involved in cell wall formation. Catalyzes the final step in the synthesis of UDP-N-acetylmuramoyl-pentapeptide, the precursor of murein.</text>
</comment>
<dbReference type="PANTHER" id="PTHR43024:SF1">
    <property type="entry name" value="UDP-N-ACETYLMURAMOYL-TRIPEPTIDE--D-ALANYL-D-ALANINE LIGASE"/>
    <property type="match status" value="1"/>
</dbReference>
<keyword evidence="16" id="KW-1185">Reference proteome</keyword>
<dbReference type="EMBL" id="LT607753">
    <property type="protein sequence ID" value="SCG46911.1"/>
    <property type="molecule type" value="Genomic_DNA"/>
</dbReference>
<comment type="subcellular location">
    <subcellularLocation>
        <location evidence="10 11">Cytoplasm</location>
    </subcellularLocation>
</comment>
<dbReference type="UniPathway" id="UPA00219"/>
<accession>A0A1C5HMW1</accession>
<name>A0A1C5HMW1_9ACTN</name>
<keyword evidence="4 10" id="KW-0547">Nucleotide-binding</keyword>
<evidence type="ECO:0000256" key="1">
    <source>
        <dbReference type="ARBA" id="ARBA00022490"/>
    </source>
</evidence>
<dbReference type="InterPro" id="IPR004101">
    <property type="entry name" value="Mur_ligase_C"/>
</dbReference>
<dbReference type="EC" id="6.3.2.10" evidence="10 11"/>
<dbReference type="GO" id="GO:0051301">
    <property type="term" value="P:cell division"/>
    <property type="evidence" value="ECO:0007669"/>
    <property type="project" value="UniProtKB-KW"/>
</dbReference>
<evidence type="ECO:0000256" key="4">
    <source>
        <dbReference type="ARBA" id="ARBA00022741"/>
    </source>
</evidence>
<dbReference type="InterPro" id="IPR036565">
    <property type="entry name" value="Mur-like_cat_sf"/>
</dbReference>
<feature type="binding site" evidence="10">
    <location>
        <begin position="110"/>
        <end position="116"/>
    </location>
    <ligand>
        <name>ATP</name>
        <dbReference type="ChEBI" id="CHEBI:30616"/>
    </ligand>
</feature>
<keyword evidence="7 10" id="KW-0573">Peptidoglycan synthesis</keyword>
<dbReference type="GO" id="GO:0008766">
    <property type="term" value="F:UDP-N-acetylmuramoylalanyl-D-glutamyl-2,6-diaminopimelate-D-alanyl-D-alanine ligase activity"/>
    <property type="evidence" value="ECO:0007669"/>
    <property type="project" value="RHEA"/>
</dbReference>
<evidence type="ECO:0000256" key="11">
    <source>
        <dbReference type="RuleBase" id="RU004136"/>
    </source>
</evidence>
<evidence type="ECO:0000256" key="3">
    <source>
        <dbReference type="ARBA" id="ARBA00022618"/>
    </source>
</evidence>
<dbReference type="GO" id="GO:0008360">
    <property type="term" value="P:regulation of cell shape"/>
    <property type="evidence" value="ECO:0007669"/>
    <property type="project" value="UniProtKB-KW"/>
</dbReference>
<dbReference type="GO" id="GO:0005737">
    <property type="term" value="C:cytoplasm"/>
    <property type="evidence" value="ECO:0007669"/>
    <property type="project" value="UniProtKB-SubCell"/>
</dbReference>
<dbReference type="InterPro" id="IPR035911">
    <property type="entry name" value="MurE/MurF_N"/>
</dbReference>
<dbReference type="InterPro" id="IPR000713">
    <property type="entry name" value="Mur_ligase_N"/>
</dbReference>
<feature type="domain" description="Mur ligase central" evidence="14">
    <location>
        <begin position="109"/>
        <end position="295"/>
    </location>
</feature>
<dbReference type="GO" id="GO:0009252">
    <property type="term" value="P:peptidoglycan biosynthetic process"/>
    <property type="evidence" value="ECO:0007669"/>
    <property type="project" value="UniProtKB-UniRule"/>
</dbReference>
<dbReference type="Pfam" id="PF08245">
    <property type="entry name" value="Mur_ligase_M"/>
    <property type="match status" value="1"/>
</dbReference>
<comment type="catalytic activity">
    <reaction evidence="10 11">
        <text>D-alanyl-D-alanine + UDP-N-acetyl-alpha-D-muramoyl-L-alanyl-gamma-D-glutamyl-meso-2,6-diaminopimelate + ATP = UDP-N-acetyl-alpha-D-muramoyl-L-alanyl-gamma-D-glutamyl-meso-2,6-diaminopimeloyl-D-alanyl-D-alanine + ADP + phosphate + H(+)</text>
        <dbReference type="Rhea" id="RHEA:28374"/>
        <dbReference type="ChEBI" id="CHEBI:15378"/>
        <dbReference type="ChEBI" id="CHEBI:30616"/>
        <dbReference type="ChEBI" id="CHEBI:43474"/>
        <dbReference type="ChEBI" id="CHEBI:57822"/>
        <dbReference type="ChEBI" id="CHEBI:61386"/>
        <dbReference type="ChEBI" id="CHEBI:83905"/>
        <dbReference type="ChEBI" id="CHEBI:456216"/>
        <dbReference type="EC" id="6.3.2.10"/>
    </reaction>
</comment>
<comment type="similarity">
    <text evidence="10">Belongs to the MurCDEF family. MurF subfamily.</text>
</comment>
<evidence type="ECO:0000256" key="5">
    <source>
        <dbReference type="ARBA" id="ARBA00022840"/>
    </source>
</evidence>
<dbReference type="OrthoDB" id="9800958at2"/>
<dbReference type="Proteomes" id="UP000198215">
    <property type="component" value="Chromosome I"/>
</dbReference>
<dbReference type="Pfam" id="PF01225">
    <property type="entry name" value="Mur_ligase"/>
    <property type="match status" value="1"/>
</dbReference>
<keyword evidence="1 10" id="KW-0963">Cytoplasm</keyword>
<protein>
    <recommendedName>
        <fullName evidence="10 11">UDP-N-acetylmuramoyl-tripeptide--D-alanyl-D-alanine ligase</fullName>
        <ecNumber evidence="10 11">6.3.2.10</ecNumber>
    </recommendedName>
    <alternativeName>
        <fullName evidence="10">D-alanyl-D-alanine-adding enzyme</fullName>
    </alternativeName>
</protein>
<gene>
    <name evidence="10" type="primary">murF</name>
    <name evidence="15" type="ORF">GA0070614_1490</name>
</gene>
<dbReference type="SUPFAM" id="SSF53244">
    <property type="entry name" value="MurD-like peptide ligases, peptide-binding domain"/>
    <property type="match status" value="1"/>
</dbReference>
<dbReference type="SUPFAM" id="SSF63418">
    <property type="entry name" value="MurE/MurF N-terminal domain"/>
    <property type="match status" value="1"/>
</dbReference>
<dbReference type="Gene3D" id="3.90.190.20">
    <property type="entry name" value="Mur ligase, C-terminal domain"/>
    <property type="match status" value="1"/>
</dbReference>
<evidence type="ECO:0000256" key="10">
    <source>
        <dbReference type="HAMAP-Rule" id="MF_02019"/>
    </source>
</evidence>
<dbReference type="InterPro" id="IPR005863">
    <property type="entry name" value="UDP-N-AcMur_synth"/>
</dbReference>
<comment type="pathway">
    <text evidence="10 11">Cell wall biogenesis; peptidoglycan biosynthesis.</text>
</comment>
<evidence type="ECO:0000256" key="8">
    <source>
        <dbReference type="ARBA" id="ARBA00023306"/>
    </source>
</evidence>
<dbReference type="Gene3D" id="3.40.1390.10">
    <property type="entry name" value="MurE/MurF, N-terminal domain"/>
    <property type="match status" value="1"/>
</dbReference>
<feature type="domain" description="Mur ligase N-terminal catalytic" evidence="12">
    <location>
        <begin position="30"/>
        <end position="74"/>
    </location>
</feature>
<keyword evidence="3 10" id="KW-0132">Cell division</keyword>
<dbReference type="InterPro" id="IPR036615">
    <property type="entry name" value="Mur_ligase_C_dom_sf"/>
</dbReference>
<dbReference type="InterPro" id="IPR051046">
    <property type="entry name" value="MurCDEF_CellWall_CoF430Synth"/>
</dbReference>
<dbReference type="GO" id="GO:0005524">
    <property type="term" value="F:ATP binding"/>
    <property type="evidence" value="ECO:0007669"/>
    <property type="project" value="UniProtKB-UniRule"/>
</dbReference>
<evidence type="ECO:0000256" key="6">
    <source>
        <dbReference type="ARBA" id="ARBA00022960"/>
    </source>
</evidence>
<dbReference type="GO" id="GO:0071555">
    <property type="term" value="P:cell wall organization"/>
    <property type="evidence" value="ECO:0007669"/>
    <property type="project" value="UniProtKB-KW"/>
</dbReference>
<evidence type="ECO:0000259" key="12">
    <source>
        <dbReference type="Pfam" id="PF01225"/>
    </source>
</evidence>
<evidence type="ECO:0000313" key="16">
    <source>
        <dbReference type="Proteomes" id="UP000198215"/>
    </source>
</evidence>
<evidence type="ECO:0000259" key="14">
    <source>
        <dbReference type="Pfam" id="PF08245"/>
    </source>
</evidence>
<keyword evidence="9 10" id="KW-0961">Cell wall biogenesis/degradation</keyword>
<evidence type="ECO:0000313" key="15">
    <source>
        <dbReference type="EMBL" id="SCG46911.1"/>
    </source>
</evidence>
<dbReference type="HAMAP" id="MF_02019">
    <property type="entry name" value="MurF"/>
    <property type="match status" value="1"/>
</dbReference>
<proteinExistence type="inferred from homology"/>
<sequence length="466" mass="48471">MIPLSLAEVASAVDGRLTAADPDARVTGPVEFDSRKVTAGALFVAFAGEKVDGHDYAAAAVAAGAVAVLGTREVPGVPMVLVDDALAAMGRLARAVVDRLPELTVIGLTGSSGKTSTKDLIAQLTVRLGPTVAPPGSFNNELGHPYTALQATPETRFLVLEKGARGIGHVRYLCEVVPPRISVVLNVGVAHLGEFGSRENIALAKGELVESLPADGLAVLNADDALVDAMAARTAARVVRYGEAAHADVRAVDVTLDERGRPSYTLVTPEGSAPVRLRLTGRHQVSNSLAAAAVARELGMPPAEVATALGELGLVSTRRMDVFERPDGVTVIDDSYNANPASTAVALRALAGMGRGGRTFAVLGYMAELGEYEREGHREVGRLAAELGVDRLLVVGEPAAPIHEGATAVSDWGGESVLLTDQAAAVEVLRSELRQGDVVLVKGSRYRTWEVADALRVDAAGDEVTA</sequence>
<dbReference type="AlphaFoldDB" id="A0A1C5HMW1"/>
<dbReference type="PANTHER" id="PTHR43024">
    <property type="entry name" value="UDP-N-ACETYLMURAMOYL-TRIPEPTIDE--D-ALANYL-D-ALANINE LIGASE"/>
    <property type="match status" value="1"/>
</dbReference>
<feature type="domain" description="Mur ligase C-terminal" evidence="13">
    <location>
        <begin position="318"/>
        <end position="445"/>
    </location>
</feature>
<dbReference type="Pfam" id="PF02875">
    <property type="entry name" value="Mur_ligase_C"/>
    <property type="match status" value="1"/>
</dbReference>
<keyword evidence="8 10" id="KW-0131">Cell cycle</keyword>
<keyword evidence="6 10" id="KW-0133">Cell shape</keyword>
<keyword evidence="2 10" id="KW-0436">Ligase</keyword>
<dbReference type="NCBIfam" id="TIGR01143">
    <property type="entry name" value="murF"/>
    <property type="match status" value="1"/>
</dbReference>
<reference evidence="16" key="1">
    <citation type="submission" date="2016-06" db="EMBL/GenBank/DDBJ databases">
        <authorList>
            <person name="Varghese N."/>
            <person name="Submissions Spin"/>
        </authorList>
    </citation>
    <scope>NUCLEOTIDE SEQUENCE [LARGE SCALE GENOMIC DNA]</scope>
    <source>
        <strain evidence="16">DSM 45161</strain>
    </source>
</reference>
<dbReference type="RefSeq" id="WP_088975246.1">
    <property type="nucleotide sequence ID" value="NZ_LT607753.1"/>
</dbReference>
<dbReference type="GO" id="GO:0047480">
    <property type="term" value="F:UDP-N-acetylmuramoyl-tripeptide-D-alanyl-D-alanine ligase activity"/>
    <property type="evidence" value="ECO:0007669"/>
    <property type="project" value="UniProtKB-UniRule"/>
</dbReference>
<evidence type="ECO:0000256" key="2">
    <source>
        <dbReference type="ARBA" id="ARBA00022598"/>
    </source>
</evidence>
<dbReference type="Gene3D" id="3.40.1190.10">
    <property type="entry name" value="Mur-like, catalytic domain"/>
    <property type="match status" value="1"/>
</dbReference>
<dbReference type="InterPro" id="IPR013221">
    <property type="entry name" value="Mur_ligase_cen"/>
</dbReference>
<evidence type="ECO:0000256" key="7">
    <source>
        <dbReference type="ARBA" id="ARBA00022984"/>
    </source>
</evidence>